<feature type="binding site" evidence="15">
    <location>
        <position position="536"/>
    </location>
    <ligand>
        <name>ATP</name>
        <dbReference type="ChEBI" id="CHEBI:30616"/>
    </ligand>
</feature>
<dbReference type="EMBL" id="AMFJ01036118">
    <property type="protein sequence ID" value="EKD25170.1"/>
    <property type="molecule type" value="Genomic_DNA"/>
</dbReference>
<dbReference type="CDD" id="cd17928">
    <property type="entry name" value="DEXDc_SecA"/>
    <property type="match status" value="1"/>
</dbReference>
<keyword evidence="8 15" id="KW-0547">Nucleotide-binding</keyword>
<dbReference type="InterPro" id="IPR011115">
    <property type="entry name" value="SecA_DEAD"/>
</dbReference>
<evidence type="ECO:0000256" key="12">
    <source>
        <dbReference type="ARBA" id="ARBA00022967"/>
    </source>
</evidence>
<comment type="subcellular location">
    <subcellularLocation>
        <location evidence="15">Cell membrane</location>
        <topology evidence="15">Peripheral membrane protein</topology>
        <orientation evidence="15">Cytoplasmic side</orientation>
    </subcellularLocation>
    <subcellularLocation>
        <location evidence="15">Cytoplasm</location>
    </subcellularLocation>
    <subcellularLocation>
        <location evidence="2">Membrane</location>
        <topology evidence="2">Peripheral membrane protein</topology>
    </subcellularLocation>
    <text evidence="15">Distribution is 50-50.</text>
</comment>
<dbReference type="GO" id="GO:0005829">
    <property type="term" value="C:cytosol"/>
    <property type="evidence" value="ECO:0007669"/>
    <property type="project" value="TreeGrafter"/>
</dbReference>
<accession>K1X4X1</accession>
<dbReference type="PROSITE" id="PS51192">
    <property type="entry name" value="HELICASE_ATP_BIND_1"/>
    <property type="match status" value="1"/>
</dbReference>
<feature type="binding site" evidence="15">
    <location>
        <position position="100"/>
    </location>
    <ligand>
        <name>ATP</name>
        <dbReference type="ChEBI" id="CHEBI:30616"/>
    </ligand>
</feature>
<dbReference type="GO" id="GO:0008564">
    <property type="term" value="F:protein-exporting ATPase activity"/>
    <property type="evidence" value="ECO:0007669"/>
    <property type="project" value="UniProtKB-EC"/>
</dbReference>
<evidence type="ECO:0000256" key="6">
    <source>
        <dbReference type="ARBA" id="ARBA00022490"/>
    </source>
</evidence>
<dbReference type="GO" id="GO:0005524">
    <property type="term" value="F:ATP binding"/>
    <property type="evidence" value="ECO:0007669"/>
    <property type="project" value="UniProtKB-UniRule"/>
</dbReference>
<dbReference type="InterPro" id="IPR036670">
    <property type="entry name" value="SecA_X-link_sf"/>
</dbReference>
<dbReference type="SUPFAM" id="SSF81886">
    <property type="entry name" value="Helical scaffold and wing domains of SecA"/>
    <property type="match status" value="1"/>
</dbReference>
<dbReference type="SMART" id="SM00958">
    <property type="entry name" value="SecA_PP_bind"/>
    <property type="match status" value="1"/>
</dbReference>
<dbReference type="SMART" id="SM00957">
    <property type="entry name" value="SecA_DEAD"/>
    <property type="match status" value="1"/>
</dbReference>
<gene>
    <name evidence="15" type="primary">secA</name>
    <name evidence="20" type="ORF">ACD_80C00111G0007</name>
</gene>
<keyword evidence="14 15" id="KW-0472">Membrane</keyword>
<name>K1X4X1_9BACT</name>
<dbReference type="InterPro" id="IPR020937">
    <property type="entry name" value="SecA_CS"/>
</dbReference>
<dbReference type="Pfam" id="PF07517">
    <property type="entry name" value="SecA_DEAD"/>
    <property type="match status" value="1"/>
</dbReference>
<dbReference type="Gene3D" id="3.90.1440.10">
    <property type="entry name" value="SecA, preprotein cross-linking domain"/>
    <property type="match status" value="1"/>
</dbReference>
<evidence type="ECO:0000256" key="9">
    <source>
        <dbReference type="ARBA" id="ARBA00022833"/>
    </source>
</evidence>
<evidence type="ECO:0000256" key="4">
    <source>
        <dbReference type="ARBA" id="ARBA00022448"/>
    </source>
</evidence>
<evidence type="ECO:0000256" key="2">
    <source>
        <dbReference type="ARBA" id="ARBA00004170"/>
    </source>
</evidence>
<dbReference type="GO" id="GO:0065002">
    <property type="term" value="P:intracellular protein transmembrane transport"/>
    <property type="evidence" value="ECO:0007669"/>
    <property type="project" value="UniProtKB-UniRule"/>
</dbReference>
<evidence type="ECO:0000256" key="1">
    <source>
        <dbReference type="ARBA" id="ARBA00001947"/>
    </source>
</evidence>
<feature type="domain" description="Helicase ATP-binding" evidence="18">
    <location>
        <begin position="102"/>
        <end position="241"/>
    </location>
</feature>
<evidence type="ECO:0000259" key="18">
    <source>
        <dbReference type="PROSITE" id="PS51192"/>
    </source>
</evidence>
<dbReference type="GO" id="GO:0043952">
    <property type="term" value="P:protein transport by the Sec complex"/>
    <property type="evidence" value="ECO:0007669"/>
    <property type="project" value="TreeGrafter"/>
</dbReference>
<comment type="caution">
    <text evidence="15">Lacks conserved residue(s) required for the propagation of feature annotation.</text>
</comment>
<evidence type="ECO:0000256" key="7">
    <source>
        <dbReference type="ARBA" id="ARBA00022723"/>
    </source>
</evidence>
<comment type="function">
    <text evidence="15">Part of the Sec protein translocase complex. Interacts with the SecYEG preprotein conducting channel. Has a central role in coupling the hydrolysis of ATP to the transfer of proteins into and across the cell membrane, serving as an ATP-driven molecular motor driving the stepwise translocation of polypeptide chains across the membrane.</text>
</comment>
<evidence type="ECO:0000256" key="17">
    <source>
        <dbReference type="SAM" id="MobiDB-lite"/>
    </source>
</evidence>
<comment type="caution">
    <text evidence="20">The sequence shown here is derived from an EMBL/GenBank/DDBJ whole genome shotgun (WGS) entry which is preliminary data.</text>
</comment>
<dbReference type="PANTHER" id="PTHR30612:SF0">
    <property type="entry name" value="CHLOROPLAST PROTEIN-TRANSPORTING ATPASE"/>
    <property type="match status" value="1"/>
</dbReference>
<dbReference type="Gene3D" id="1.10.3060.10">
    <property type="entry name" value="Helical scaffold and wing domains of SecA"/>
    <property type="match status" value="1"/>
</dbReference>
<dbReference type="GO" id="GO:0005886">
    <property type="term" value="C:plasma membrane"/>
    <property type="evidence" value="ECO:0007669"/>
    <property type="project" value="UniProtKB-SubCell"/>
</dbReference>
<dbReference type="InterPro" id="IPR011130">
    <property type="entry name" value="SecA_preprotein_X-link_dom"/>
</dbReference>
<dbReference type="GO" id="GO:0006605">
    <property type="term" value="P:protein targeting"/>
    <property type="evidence" value="ECO:0007669"/>
    <property type="project" value="UniProtKB-UniRule"/>
</dbReference>
<dbReference type="GO" id="GO:0031522">
    <property type="term" value="C:cell envelope Sec protein transport complex"/>
    <property type="evidence" value="ECO:0007669"/>
    <property type="project" value="TreeGrafter"/>
</dbReference>
<dbReference type="Pfam" id="PF07516">
    <property type="entry name" value="SecA_SW"/>
    <property type="match status" value="1"/>
</dbReference>
<dbReference type="PANTHER" id="PTHR30612">
    <property type="entry name" value="SECA INNER MEMBRANE COMPONENT OF SEC PROTEIN SECRETION SYSTEM"/>
    <property type="match status" value="1"/>
</dbReference>
<dbReference type="Pfam" id="PF01043">
    <property type="entry name" value="SecA_PP_bind"/>
    <property type="match status" value="1"/>
</dbReference>
<reference evidence="20" key="1">
    <citation type="journal article" date="2012" name="Science">
        <title>Fermentation, hydrogen, and sulfur metabolism in multiple uncultivated bacterial phyla.</title>
        <authorList>
            <person name="Wrighton K.C."/>
            <person name="Thomas B.C."/>
            <person name="Sharon I."/>
            <person name="Miller C.S."/>
            <person name="Castelle C.J."/>
            <person name="VerBerkmoes N.C."/>
            <person name="Wilkins M.J."/>
            <person name="Hettich R.L."/>
            <person name="Lipton M.S."/>
            <person name="Williams K.H."/>
            <person name="Long P.E."/>
            <person name="Banfield J.F."/>
        </authorList>
    </citation>
    <scope>NUCLEOTIDE SEQUENCE [LARGE SCALE GENOMIC DNA]</scope>
</reference>
<evidence type="ECO:0000256" key="11">
    <source>
        <dbReference type="ARBA" id="ARBA00022927"/>
    </source>
</evidence>
<dbReference type="AlphaFoldDB" id="K1X4X1"/>
<keyword evidence="6 15" id="KW-0963">Cytoplasm</keyword>
<evidence type="ECO:0000256" key="16">
    <source>
        <dbReference type="RuleBase" id="RU003874"/>
    </source>
</evidence>
<dbReference type="Pfam" id="PF02810">
    <property type="entry name" value="SEC-C"/>
    <property type="match status" value="1"/>
</dbReference>
<sequence length="1042" mass="120387">MFKRFIDWIIWDYNQKQLNKHLPLIREINGYSTQFDELSDDQIKAKTQEFKERIAKGETLDAILPEAFAAVKQACKRMVWSQVEVKGEMLTWNMVPYDMQLLGGIILHKGIIAEMKTWEGKTLVAVMPVYLNALAGKWVHVVTVNDYLASRDAQWMGHVYHRLWLTSGCVTKTVALQRRREEYSKDITYIENSELGFDYLRDNLVKSMKERSLLRRPLNYAIVDEIDSILIDEARTPLIISEPNAEATDKYLYYSKIATGLVACTNKKKVSKWLLQELLTDAKSGKDQEDDGDYYIDEKTKTASLSGRGITKLEEILKVENLYKDLGYEEIHHIENALRAQAVYEKDKEYIVKDNEVLIVDEHTGRTMPGRRFSEWLHQAIEAKEGVKIQKESKTLATITYQNFFKQYVKLGGMTGTALTEGEEFEKIYELSVLEIPTNRPTIRVDRNDKVYYNEAIKWKFVKQHIKFAHDIGQPILIGTANIATSEYVSRTLEKDAINHYVLNAKFHEQEAHIVSQAGKYKSVVVATNMAGRGTDIKLESGLNDTLANNYAKWIKKQVLTEKKWISADIYSSIEYELTMEGMRRELGMTDELIRQAEKDRVSHDGIMMKVQFNRSKKVNIDAFAELLCKPSDFAATETIEQDFHYGLFILGTEKHESRRIDNQLRGRAGRQGDPGVSVFFVALDDLIMRKMGGERIQSVAAMLLGADDLQNLELSQKQFSNSIIRSQKQMEGRHFGTRKHLFDYDSVINKQRQAIYKKRDDILASETDENLRKYLVELIKLEIEANMSDIVRQQIANAKVLDQSVAQFLRVIDKEFSLKLDHQQFQTFEEMAFEKLQSELSLFMLDQLKAKFAMMDINRLYQIFKDVYLYHLDKLRVKHLDDMEYLRDKVGLVGYAQLDPLVIYKSEAFEKFQILLYRLKFDVTTYIAGIDFNMVQQQDQAQQVSMASSQSEAEYLKMLQKVSSEVKEIKTERPRAKKPEPMVYENSDGVEIFEVDSNNKPKWVPNVFDEPMIPQPGGKVRPNDQCPCGSGKKYKKCCGAK</sequence>
<organism evidence="20">
    <name type="scientific">uncultured bacterium</name>
    <name type="common">gcode 4</name>
    <dbReference type="NCBI Taxonomy" id="1234023"/>
    <lineage>
        <taxon>Bacteria</taxon>
        <taxon>environmental samples</taxon>
    </lineage>
</organism>
<keyword evidence="5 15" id="KW-1003">Cell membrane</keyword>
<dbReference type="HAMAP" id="MF_01382">
    <property type="entry name" value="SecA"/>
    <property type="match status" value="1"/>
</dbReference>
<proteinExistence type="inferred from homology"/>
<dbReference type="PROSITE" id="PS01312">
    <property type="entry name" value="SECA"/>
    <property type="match status" value="1"/>
</dbReference>
<dbReference type="SUPFAM" id="SSF52540">
    <property type="entry name" value="P-loop containing nucleoside triphosphate hydrolases"/>
    <property type="match status" value="2"/>
</dbReference>
<dbReference type="InterPro" id="IPR004027">
    <property type="entry name" value="SEC_C_motif"/>
</dbReference>
<evidence type="ECO:0000256" key="15">
    <source>
        <dbReference type="HAMAP-Rule" id="MF_01382"/>
    </source>
</evidence>
<dbReference type="InterPro" id="IPR014018">
    <property type="entry name" value="SecA_motor_DEAD"/>
</dbReference>
<comment type="similarity">
    <text evidence="3 15 16">Belongs to the SecA family.</text>
</comment>
<keyword evidence="4 15" id="KW-0813">Transport</keyword>
<dbReference type="InterPro" id="IPR044722">
    <property type="entry name" value="SecA_SF2_C"/>
</dbReference>
<protein>
    <recommendedName>
        <fullName evidence="15 16">Protein translocase subunit SecA</fullName>
        <ecNumber evidence="15">7.4.2.8</ecNumber>
    </recommendedName>
</protein>
<dbReference type="NCBIfam" id="TIGR00963">
    <property type="entry name" value="secA"/>
    <property type="match status" value="1"/>
</dbReference>
<keyword evidence="9" id="KW-0862">Zinc</keyword>
<evidence type="ECO:0000256" key="10">
    <source>
        <dbReference type="ARBA" id="ARBA00022840"/>
    </source>
</evidence>
<keyword evidence="11 15" id="KW-0653">Protein transport</keyword>
<keyword evidence="7" id="KW-0479">Metal-binding</keyword>
<dbReference type="Gene3D" id="3.40.50.300">
    <property type="entry name" value="P-loop containing nucleotide triphosphate hydrolases"/>
    <property type="match status" value="2"/>
</dbReference>
<dbReference type="InterPro" id="IPR011116">
    <property type="entry name" value="SecA_Wing/Scaffold"/>
</dbReference>
<comment type="subunit">
    <text evidence="15">Monomer and homodimer. Part of the essential Sec protein translocation apparatus which comprises SecA, SecYEG and auxiliary proteins SecDF. Other proteins may also be involved.</text>
</comment>
<evidence type="ECO:0000256" key="5">
    <source>
        <dbReference type="ARBA" id="ARBA00022475"/>
    </source>
</evidence>
<dbReference type="CDD" id="cd18803">
    <property type="entry name" value="SF2_C_secA"/>
    <property type="match status" value="1"/>
</dbReference>
<dbReference type="InterPro" id="IPR027417">
    <property type="entry name" value="P-loop_NTPase"/>
</dbReference>
<evidence type="ECO:0000256" key="3">
    <source>
        <dbReference type="ARBA" id="ARBA00007650"/>
    </source>
</evidence>
<dbReference type="NCBIfam" id="NF009538">
    <property type="entry name" value="PRK12904.1"/>
    <property type="match status" value="1"/>
</dbReference>
<keyword evidence="13 15" id="KW-0811">Translocation</keyword>
<evidence type="ECO:0000259" key="19">
    <source>
        <dbReference type="PROSITE" id="PS51196"/>
    </source>
</evidence>
<evidence type="ECO:0000313" key="20">
    <source>
        <dbReference type="EMBL" id="EKD25170.1"/>
    </source>
</evidence>
<dbReference type="PROSITE" id="PS51196">
    <property type="entry name" value="SECA_MOTOR_DEAD"/>
    <property type="match status" value="1"/>
</dbReference>
<dbReference type="GO" id="GO:0017038">
    <property type="term" value="P:protein import"/>
    <property type="evidence" value="ECO:0007669"/>
    <property type="project" value="InterPro"/>
</dbReference>
<evidence type="ECO:0000256" key="13">
    <source>
        <dbReference type="ARBA" id="ARBA00023010"/>
    </source>
</evidence>
<comment type="cofactor">
    <cofactor evidence="1">
        <name>Zn(2+)</name>
        <dbReference type="ChEBI" id="CHEBI:29105"/>
    </cofactor>
</comment>
<dbReference type="FunFam" id="3.90.1440.10:FF:000002">
    <property type="entry name" value="Protein translocase subunit SecA"/>
    <property type="match status" value="1"/>
</dbReference>
<evidence type="ECO:0000256" key="14">
    <source>
        <dbReference type="ARBA" id="ARBA00023136"/>
    </source>
</evidence>
<keyword evidence="12 15" id="KW-1278">Translocase</keyword>
<feature type="region of interest" description="Disordered" evidence="17">
    <location>
        <begin position="1007"/>
        <end position="1032"/>
    </location>
</feature>
<keyword evidence="10 15" id="KW-0067">ATP-binding</keyword>
<dbReference type="InterPro" id="IPR000185">
    <property type="entry name" value="SecA"/>
</dbReference>
<dbReference type="SUPFAM" id="SSF81767">
    <property type="entry name" value="Pre-protein crosslinking domain of SecA"/>
    <property type="match status" value="1"/>
</dbReference>
<dbReference type="EC" id="7.4.2.8" evidence="15"/>
<feature type="domain" description="SecA family profile" evidence="19">
    <location>
        <begin position="3"/>
        <end position="713"/>
    </location>
</feature>
<dbReference type="Pfam" id="PF21090">
    <property type="entry name" value="P-loop_SecA"/>
    <property type="match status" value="1"/>
</dbReference>
<dbReference type="InterPro" id="IPR014001">
    <property type="entry name" value="Helicase_ATP-bd"/>
</dbReference>
<evidence type="ECO:0000256" key="8">
    <source>
        <dbReference type="ARBA" id="ARBA00022741"/>
    </source>
</evidence>
<dbReference type="PRINTS" id="PR00906">
    <property type="entry name" value="SECA"/>
</dbReference>
<dbReference type="GO" id="GO:0046872">
    <property type="term" value="F:metal ion binding"/>
    <property type="evidence" value="ECO:0007669"/>
    <property type="project" value="UniProtKB-KW"/>
</dbReference>
<dbReference type="InterPro" id="IPR036266">
    <property type="entry name" value="SecA_Wing/Scaffold_sf"/>
</dbReference>
<comment type="catalytic activity">
    <reaction evidence="15">
        <text>ATP + H2O + cellular proteinSide 1 = ADP + phosphate + cellular proteinSide 2.</text>
        <dbReference type="EC" id="7.4.2.8"/>
    </reaction>
</comment>